<evidence type="ECO:0000313" key="3">
    <source>
        <dbReference type="Proteomes" id="UP000789901"/>
    </source>
</evidence>
<feature type="compositionally biased region" description="Polar residues" evidence="1">
    <location>
        <begin position="9"/>
        <end position="20"/>
    </location>
</feature>
<dbReference type="Proteomes" id="UP000789901">
    <property type="component" value="Unassembled WGS sequence"/>
</dbReference>
<accession>A0ABN7VHF4</accession>
<keyword evidence="3" id="KW-1185">Reference proteome</keyword>
<organism evidence="2 3">
    <name type="scientific">Gigaspora margarita</name>
    <dbReference type="NCBI Taxonomy" id="4874"/>
    <lineage>
        <taxon>Eukaryota</taxon>
        <taxon>Fungi</taxon>
        <taxon>Fungi incertae sedis</taxon>
        <taxon>Mucoromycota</taxon>
        <taxon>Glomeromycotina</taxon>
        <taxon>Glomeromycetes</taxon>
        <taxon>Diversisporales</taxon>
        <taxon>Gigasporaceae</taxon>
        <taxon>Gigaspora</taxon>
    </lineage>
</organism>
<comment type="caution">
    <text evidence="2">The sequence shown here is derived from an EMBL/GenBank/DDBJ whole genome shotgun (WGS) entry which is preliminary data.</text>
</comment>
<gene>
    <name evidence="2" type="ORF">GMARGA_LOCUS18681</name>
</gene>
<proteinExistence type="predicted"/>
<feature type="region of interest" description="Disordered" evidence="1">
    <location>
        <begin position="1"/>
        <end position="20"/>
    </location>
</feature>
<evidence type="ECO:0000313" key="2">
    <source>
        <dbReference type="EMBL" id="CAG8772426.1"/>
    </source>
</evidence>
<evidence type="ECO:0000256" key="1">
    <source>
        <dbReference type="SAM" id="MobiDB-lite"/>
    </source>
</evidence>
<sequence>MLDDLVSPQEPSNVFPDQSSEQIDSLYNQRTYEGMANAPSSQYPIVLIPSVNVQAVRDFGLCEALKDSAFFEEFFDLKSHSNMSDETKKAKLTLSTVNLKDASILETDLSAARSQSKSMTRKIIEESTEYEKIPADKLFNKLSM</sequence>
<reference evidence="2 3" key="1">
    <citation type="submission" date="2021-06" db="EMBL/GenBank/DDBJ databases">
        <authorList>
            <person name="Kallberg Y."/>
            <person name="Tangrot J."/>
            <person name="Rosling A."/>
        </authorList>
    </citation>
    <scope>NUCLEOTIDE SEQUENCE [LARGE SCALE GENOMIC DNA]</scope>
    <source>
        <strain evidence="2 3">120-4 pot B 10/14</strain>
    </source>
</reference>
<protein>
    <submittedName>
        <fullName evidence="2">14442_t:CDS:1</fullName>
    </submittedName>
</protein>
<dbReference type="EMBL" id="CAJVQB010015081">
    <property type="protein sequence ID" value="CAG8772426.1"/>
    <property type="molecule type" value="Genomic_DNA"/>
</dbReference>
<name>A0ABN7VHF4_GIGMA</name>